<dbReference type="OrthoDB" id="76453at2759"/>
<evidence type="ECO:0000313" key="8">
    <source>
        <dbReference type="EMBL" id="PSN73700.1"/>
    </source>
</evidence>
<feature type="domain" description="Cep57 centrosome microtubule-binding" evidence="6">
    <location>
        <begin position="1004"/>
        <end position="1080"/>
    </location>
</feature>
<feature type="compositionally biased region" description="Basic and acidic residues" evidence="5">
    <location>
        <begin position="171"/>
        <end position="186"/>
    </location>
</feature>
<dbReference type="AlphaFoldDB" id="A0A2T2P7S4"/>
<proteinExistence type="predicted"/>
<gene>
    <name evidence="8" type="ORF">BS50DRAFT_515203</name>
</gene>
<feature type="region of interest" description="Disordered" evidence="5">
    <location>
        <begin position="369"/>
        <end position="394"/>
    </location>
</feature>
<feature type="region of interest" description="Disordered" evidence="5">
    <location>
        <begin position="824"/>
        <end position="930"/>
    </location>
</feature>
<feature type="coiled-coil region" evidence="4">
    <location>
        <begin position="606"/>
        <end position="644"/>
    </location>
</feature>
<sequence>MQSSPPQSDGKARAIRELSMSMRSQSPRSISTVSPPPSDSNPTKHSGFGTHSITDFFKNDDVLMSTQHKFDETNTLPQYPQIRSTAKKFNSWQPYRSEPPNPDTSMVNKQFGDFDLTMPEEDDISIEQGRGLPRSNRSTPAKMSSRFDELYDMTPPPTTRSRKSLGGDPGSLRRDAQIRRASRNDMDTASPRPASTRKSPAAHSEKKRHTLSQMVAKVSEDESSAFDERPPTLTYEHTKNTRWGSARNRQSSLQVDGTVEARPATAGNATGQSFILPDLPNLTELVSGIFEDGTPVFSKSAPSRSRFSVPKKSAGHRPVDSAPIPDEEKAIFAALQLLQDKVSHLEHDRAETDRKIEEQELELIELRAAAQTQRRNDSGLGSTDGEGSGKGSWKVEKTRLDATVQTLRTKLDRAERKIAVFDIEKKRLNQERDNMAGQLGVAFQNFEEVKAEKEALRSENESLRQEMDSLRAENESLRDQLEQEQVDRRNETIQLRRQLDQTENVTQRENITLQAELMRVRAQHDEHTQQLARKEAELRRARKEQAEYARLKSEHEQLQAQLAEFKAKREDEFRRWTNREASLKSKVERRDDTIRHFQDMTQEQTNEAMRLDNENLRDELAQLAAQQEEEHRQWAQREAELKRKVSQREGAAKRCLDMTQEALSFRQGNTQVSSSREHERDAKQRRPSFRREESTRSRIRDRVQQEVRNSKASHQSSFIEETPRKSYTGLSRNTQRSIPADASRSFSAPVPRNKQAQVDSDVESTTDLSLAPRGTPYSTRRTVSERPATANATVQPPADLSLTELSFIDTRQVADLRRQLEEERAAFRRASSAPVERTAREDTIRSERQTREDTLRSVASDKSSRRPSLPRKSSLKDSTKTNATQFEEDLTGNISNLDAMEAEATQTKQSAIDASMVSNTGRRRRRSAPTEMTSAFIVPDIKVDSHRQKALRQEIARKLNTTHSHDEENCTVCRRQATDNSTTDPLRVPKLVPVSSRMPDDVDATLRPARSPREALALVVKELRDERFHLNQELAVVQAMLELHDPSMEKRKRNEIMDLIASLLQKIKVKDDQIYALYDVLEGQEGREVSEQEVEEIEREVREGMGGSGEEKEKREPEKKKGKKVTIQSFVDEEEEEGRSEGEEDEDELPWEGFEDEQSRSMNFSGVVRNVVF</sequence>
<feature type="compositionally biased region" description="Polar residues" evidence="5">
    <location>
        <begin position="728"/>
        <end position="737"/>
    </location>
</feature>
<dbReference type="Pfam" id="PF06657">
    <property type="entry name" value="Cep57_MT_bd"/>
    <property type="match status" value="1"/>
</dbReference>
<feature type="domain" description="PPC89 centrosome localisation" evidence="7">
    <location>
        <begin position="400"/>
        <end position="465"/>
    </location>
</feature>
<feature type="region of interest" description="Disordered" evidence="5">
    <location>
        <begin position="664"/>
        <end position="797"/>
    </location>
</feature>
<feature type="compositionally biased region" description="Acidic residues" evidence="5">
    <location>
        <begin position="1131"/>
        <end position="1156"/>
    </location>
</feature>
<dbReference type="PANTHER" id="PTHR19336">
    <property type="entry name" value="UNCHARACTERIZED DUF1167"/>
    <property type="match status" value="1"/>
</dbReference>
<dbReference type="Pfam" id="PF14197">
    <property type="entry name" value="Cep57_CLD_2"/>
    <property type="match status" value="1"/>
</dbReference>
<evidence type="ECO:0000259" key="6">
    <source>
        <dbReference type="Pfam" id="PF06657"/>
    </source>
</evidence>
<evidence type="ECO:0000313" key="9">
    <source>
        <dbReference type="Proteomes" id="UP000240883"/>
    </source>
</evidence>
<dbReference type="InterPro" id="IPR051756">
    <property type="entry name" value="Centrosomal_MT-associated"/>
</dbReference>
<comment type="subcellular location">
    <subcellularLocation>
        <location evidence="1">Cytoplasm</location>
        <location evidence="1">Cytoskeleton</location>
        <location evidence="1">Microtubule organizing center</location>
    </subcellularLocation>
</comment>
<accession>A0A2T2P7S4</accession>
<keyword evidence="3" id="KW-0206">Cytoskeleton</keyword>
<keyword evidence="2" id="KW-0963">Cytoplasm</keyword>
<dbReference type="Proteomes" id="UP000240883">
    <property type="component" value="Unassembled WGS sequence"/>
</dbReference>
<feature type="compositionally biased region" description="Polar residues" evidence="5">
    <location>
        <begin position="40"/>
        <end position="52"/>
    </location>
</feature>
<evidence type="ECO:0000256" key="4">
    <source>
        <dbReference type="SAM" id="Coils"/>
    </source>
</evidence>
<evidence type="ECO:0000256" key="5">
    <source>
        <dbReference type="SAM" id="MobiDB-lite"/>
    </source>
</evidence>
<feature type="region of interest" description="Disordered" evidence="5">
    <location>
        <begin position="299"/>
        <end position="323"/>
    </location>
</feature>
<evidence type="ECO:0000256" key="3">
    <source>
        <dbReference type="ARBA" id="ARBA00023212"/>
    </source>
</evidence>
<dbReference type="GO" id="GO:0008017">
    <property type="term" value="F:microtubule binding"/>
    <property type="evidence" value="ECO:0007669"/>
    <property type="project" value="InterPro"/>
</dbReference>
<dbReference type="EMBL" id="KZ678129">
    <property type="protein sequence ID" value="PSN73700.1"/>
    <property type="molecule type" value="Genomic_DNA"/>
</dbReference>
<dbReference type="InterPro" id="IPR024957">
    <property type="entry name" value="Cep57_MT-bd_dom"/>
</dbReference>
<name>A0A2T2P7S4_CORCC</name>
<feature type="compositionally biased region" description="Polar residues" evidence="5">
    <location>
        <begin position="241"/>
        <end position="254"/>
    </location>
</feature>
<feature type="compositionally biased region" description="Basic and acidic residues" evidence="5">
    <location>
        <begin position="837"/>
        <end position="855"/>
    </location>
</feature>
<organism evidence="8 9">
    <name type="scientific">Corynespora cassiicola Philippines</name>
    <dbReference type="NCBI Taxonomy" id="1448308"/>
    <lineage>
        <taxon>Eukaryota</taxon>
        <taxon>Fungi</taxon>
        <taxon>Dikarya</taxon>
        <taxon>Ascomycota</taxon>
        <taxon>Pezizomycotina</taxon>
        <taxon>Dothideomycetes</taxon>
        <taxon>Pleosporomycetidae</taxon>
        <taxon>Pleosporales</taxon>
        <taxon>Corynesporascaceae</taxon>
        <taxon>Corynespora</taxon>
    </lineage>
</organism>
<feature type="compositionally biased region" description="Basic and acidic residues" evidence="5">
    <location>
        <begin position="675"/>
        <end position="709"/>
    </location>
</feature>
<feature type="compositionally biased region" description="Polar residues" evidence="5">
    <location>
        <begin position="21"/>
        <end position="33"/>
    </location>
</feature>
<dbReference type="STRING" id="1448308.A0A2T2P7S4"/>
<feature type="compositionally biased region" description="Polar residues" evidence="5">
    <location>
        <begin position="904"/>
        <end position="920"/>
    </location>
</feature>
<evidence type="ECO:0000256" key="1">
    <source>
        <dbReference type="ARBA" id="ARBA00004267"/>
    </source>
</evidence>
<dbReference type="InterPro" id="IPR025925">
    <property type="entry name" value="PPC89_CLD"/>
</dbReference>
<feature type="region of interest" description="Disordered" evidence="5">
    <location>
        <begin position="87"/>
        <end position="254"/>
    </location>
</feature>
<keyword evidence="9" id="KW-1185">Reference proteome</keyword>
<evidence type="ECO:0000259" key="7">
    <source>
        <dbReference type="Pfam" id="PF14197"/>
    </source>
</evidence>
<reference evidence="8 9" key="1">
    <citation type="journal article" date="2018" name="Front. Microbiol.">
        <title>Genome-Wide Analysis of Corynespora cassiicola Leaf Fall Disease Putative Effectors.</title>
        <authorList>
            <person name="Lopez D."/>
            <person name="Ribeiro S."/>
            <person name="Label P."/>
            <person name="Fumanal B."/>
            <person name="Venisse J.S."/>
            <person name="Kohler A."/>
            <person name="de Oliveira R.R."/>
            <person name="Labutti K."/>
            <person name="Lipzen A."/>
            <person name="Lail K."/>
            <person name="Bauer D."/>
            <person name="Ohm R.A."/>
            <person name="Barry K.W."/>
            <person name="Spatafora J."/>
            <person name="Grigoriev I.V."/>
            <person name="Martin F.M."/>
            <person name="Pujade-Renaud V."/>
        </authorList>
    </citation>
    <scope>NUCLEOTIDE SEQUENCE [LARGE SCALE GENOMIC DNA]</scope>
    <source>
        <strain evidence="8 9">Philippines</strain>
    </source>
</reference>
<keyword evidence="4" id="KW-0175">Coiled coil</keyword>
<feature type="compositionally biased region" description="Basic and acidic residues" evidence="5">
    <location>
        <begin position="1099"/>
        <end position="1119"/>
    </location>
</feature>
<dbReference type="PANTHER" id="PTHR19336:SF9">
    <property type="entry name" value="SPINDLE POLE BODY PROTEIN PPC89"/>
    <property type="match status" value="1"/>
</dbReference>
<feature type="region of interest" description="Disordered" evidence="5">
    <location>
        <begin position="1099"/>
        <end position="1160"/>
    </location>
</feature>
<dbReference type="GO" id="GO:0005815">
    <property type="term" value="C:microtubule organizing center"/>
    <property type="evidence" value="ECO:0007669"/>
    <property type="project" value="UniProtKB-SubCell"/>
</dbReference>
<evidence type="ECO:0008006" key="10">
    <source>
        <dbReference type="Google" id="ProtNLM"/>
    </source>
</evidence>
<evidence type="ECO:0000256" key="2">
    <source>
        <dbReference type="ARBA" id="ARBA00022490"/>
    </source>
</evidence>
<feature type="compositionally biased region" description="Polar residues" evidence="5">
    <location>
        <begin position="754"/>
        <end position="768"/>
    </location>
</feature>
<protein>
    <recommendedName>
        <fullName evidence="10">Cep57 centrosome microtubule-binding domain-containing protein</fullName>
    </recommendedName>
</protein>
<feature type="region of interest" description="Disordered" evidence="5">
    <location>
        <begin position="1"/>
        <end position="52"/>
    </location>
</feature>
<feature type="compositionally biased region" description="Polar residues" evidence="5">
    <location>
        <begin position="710"/>
        <end position="719"/>
    </location>
</feature>